<dbReference type="Proteomes" id="UP000294145">
    <property type="component" value="Unassembled WGS sequence"/>
</dbReference>
<sequence length="162" mass="18636">MTESNKNIYISVIEQYPLDAGILSRLHCVSSDEIGKWLDKNSVYSPDFSALYELYMLIQRLDLSVPHVLLRRVLRSQNRVVDLVESLHENPVTKGQISKQRRTRTKRAVYYYGNKPLYVREIAKELGLDISRSTIIAKIRAAGLKVGDSIDHVDFSRRRSSN</sequence>
<accession>A0A7Z7VLM0</accession>
<comment type="caution">
    <text evidence="1">The sequence shown here is derived from an EMBL/GenBank/DDBJ whole genome shotgun (WGS) entry which is preliminary data.</text>
</comment>
<evidence type="ECO:0000313" key="1">
    <source>
        <dbReference type="EMBL" id="TBM41336.1"/>
    </source>
</evidence>
<organism evidence="1 2">
    <name type="scientific">Vibrio cholerae</name>
    <dbReference type="NCBI Taxonomy" id="666"/>
    <lineage>
        <taxon>Bacteria</taxon>
        <taxon>Pseudomonadati</taxon>
        <taxon>Pseudomonadota</taxon>
        <taxon>Gammaproteobacteria</taxon>
        <taxon>Vibrionales</taxon>
        <taxon>Vibrionaceae</taxon>
        <taxon>Vibrio</taxon>
    </lineage>
</organism>
<evidence type="ECO:0000313" key="2">
    <source>
        <dbReference type="Proteomes" id="UP000294145"/>
    </source>
</evidence>
<name>A0A7Z7VLM0_VIBCL</name>
<dbReference type="EMBL" id="SISP01000020">
    <property type="protein sequence ID" value="TBM41336.1"/>
    <property type="molecule type" value="Genomic_DNA"/>
</dbReference>
<proteinExistence type="predicted"/>
<dbReference type="RefSeq" id="WP_154813822.1">
    <property type="nucleotide sequence ID" value="NZ_SISP01000020.1"/>
</dbReference>
<reference evidence="1 2" key="1">
    <citation type="submission" date="2019-02" db="EMBL/GenBank/DDBJ databases">
        <title>Genomic plasticity associated with the antimicrobial resistance in Vibrio cholerae.</title>
        <authorList>
            <person name="Verma J."/>
            <person name="Bag S."/>
            <person name="Saha B."/>
            <person name="Kumar P."/>
            <person name="Ghosh T.S."/>
            <person name="Dayal M."/>
            <person name="Senapati T."/>
            <person name="Mehra S."/>
            <person name="Dey P."/>
            <person name="Desigamani A."/>
            <person name="Kumar D."/>
            <person name="Rana P."/>
            <person name="Kumar B."/>
            <person name="Maiti T.K."/>
            <person name="Sharma N.C."/>
            <person name="Bhadra R.K."/>
            <person name="Mutreja A."/>
            <person name="Nair G.B."/>
            <person name="Ramamurthy T."/>
            <person name="Das B."/>
        </authorList>
    </citation>
    <scope>NUCLEOTIDE SEQUENCE [LARGE SCALE GENOMIC DNA]</scope>
    <source>
        <strain evidence="1 2">IDH06781</strain>
    </source>
</reference>
<dbReference type="AlphaFoldDB" id="A0A7Z7VLM0"/>
<gene>
    <name evidence="1" type="ORF">EYB64_12235</name>
</gene>
<protein>
    <submittedName>
        <fullName evidence="1">Uncharacterized protein</fullName>
    </submittedName>
</protein>